<accession>A0A7S1BZK7</accession>
<name>A0A7S1BZK7_9STRA</name>
<sequence length="546" mass="61649">MLKCVRMSPWFHPISIVVLAVSFYQYSVVGTVIKDFRVLGNKNVVPVLGRGYSQSTNIFQAKCLAVEDTTESSYDFELDFNERDISVSGEYSSSKYEKENADLALVTSNDLSGSNSATNVKGSFKHHRIWATMTVDRYYSSVDESTAIIDPNIEPMLNRGDIIGVVSVCGPNFVRGIRRKSEVQTSFTYISSSVSRSKESTERVKGDVQGFDNGDLTKSRTSASVDVKSLKITIAAYGIDLTNMRLGDSLIARSMDDYKDVMETAFRLMQNPEVGVIASVEIVPWTHNIQFQQAMQMDSKIIYPVTDGGIRVLKQFPSSLKRVYYMANAEHIVKLDQISRFKSTMIQSLTQCMSILWSMSDKERCHSFVSHNTKVHTDSDIENMRDHTASLDLKTSNSGNSYRWHEDKETTVINTDRLKFLLDGRVEVTDPAKYLVQKATEEYQLWMTHYFSLCFRKLSEPKYGFAGGTLLTSHWSTHDECKKITCLMEASRYDVGNSTCTLVRSISTDWVKLVNNFCMPEPIRDSETGWDGNCGLNSDGIRNPVF</sequence>
<evidence type="ECO:0008006" key="2">
    <source>
        <dbReference type="Google" id="ProtNLM"/>
    </source>
</evidence>
<evidence type="ECO:0000313" key="1">
    <source>
        <dbReference type="EMBL" id="CAD8903028.1"/>
    </source>
</evidence>
<dbReference type="AlphaFoldDB" id="A0A7S1BZK7"/>
<protein>
    <recommendedName>
        <fullName evidence="2">MACPF domain-containing protein</fullName>
    </recommendedName>
</protein>
<dbReference type="EMBL" id="HBFR01041407">
    <property type="protein sequence ID" value="CAD8903028.1"/>
    <property type="molecule type" value="Transcribed_RNA"/>
</dbReference>
<reference evidence="1" key="1">
    <citation type="submission" date="2021-01" db="EMBL/GenBank/DDBJ databases">
        <authorList>
            <person name="Corre E."/>
            <person name="Pelletier E."/>
            <person name="Niang G."/>
            <person name="Scheremetjew M."/>
            <person name="Finn R."/>
            <person name="Kale V."/>
            <person name="Holt S."/>
            <person name="Cochrane G."/>
            <person name="Meng A."/>
            <person name="Brown T."/>
            <person name="Cohen L."/>
        </authorList>
    </citation>
    <scope>NUCLEOTIDE SEQUENCE</scope>
    <source>
        <strain evidence="1">308</strain>
    </source>
</reference>
<gene>
    <name evidence="1" type="ORF">CHYS00102_LOCUS30247</name>
</gene>
<organism evidence="1">
    <name type="scientific">Corethron hystrix</name>
    <dbReference type="NCBI Taxonomy" id="216773"/>
    <lineage>
        <taxon>Eukaryota</taxon>
        <taxon>Sar</taxon>
        <taxon>Stramenopiles</taxon>
        <taxon>Ochrophyta</taxon>
        <taxon>Bacillariophyta</taxon>
        <taxon>Coscinodiscophyceae</taxon>
        <taxon>Corethrophycidae</taxon>
        <taxon>Corethrales</taxon>
        <taxon>Corethraceae</taxon>
        <taxon>Corethron</taxon>
    </lineage>
</organism>
<proteinExistence type="predicted"/>